<organism evidence="10 11">
    <name type="scientific">Lentinula lateritia</name>
    <dbReference type="NCBI Taxonomy" id="40482"/>
    <lineage>
        <taxon>Eukaryota</taxon>
        <taxon>Fungi</taxon>
        <taxon>Dikarya</taxon>
        <taxon>Basidiomycota</taxon>
        <taxon>Agaricomycotina</taxon>
        <taxon>Agaricomycetes</taxon>
        <taxon>Agaricomycetidae</taxon>
        <taxon>Agaricales</taxon>
        <taxon>Marasmiineae</taxon>
        <taxon>Omphalotaceae</taxon>
        <taxon>Lentinula</taxon>
    </lineage>
</organism>
<keyword evidence="7 8" id="KW-0472">Membrane</keyword>
<feature type="transmembrane region" description="Helical" evidence="8">
    <location>
        <begin position="325"/>
        <end position="343"/>
    </location>
</feature>
<accession>A0A9W9AXK3</accession>
<feature type="transmembrane region" description="Helical" evidence="8">
    <location>
        <begin position="60"/>
        <end position="83"/>
    </location>
</feature>
<evidence type="ECO:0000256" key="1">
    <source>
        <dbReference type="ARBA" id="ARBA00004141"/>
    </source>
</evidence>
<feature type="transmembrane region" description="Helical" evidence="8">
    <location>
        <begin position="355"/>
        <end position="372"/>
    </location>
</feature>
<protein>
    <recommendedName>
        <fullName evidence="9">Wax synthase domain-containing protein</fullName>
    </recommendedName>
</protein>
<dbReference type="InterPro" id="IPR044851">
    <property type="entry name" value="Wax_synthase"/>
</dbReference>
<evidence type="ECO:0000259" key="9">
    <source>
        <dbReference type="Pfam" id="PF13813"/>
    </source>
</evidence>
<reference evidence="10" key="2">
    <citation type="journal article" date="2023" name="Proc. Natl. Acad. Sci. U.S.A.">
        <title>A global phylogenomic analysis of the shiitake genus Lentinula.</title>
        <authorList>
            <person name="Sierra-Patev S."/>
            <person name="Min B."/>
            <person name="Naranjo-Ortiz M."/>
            <person name="Looney B."/>
            <person name="Konkel Z."/>
            <person name="Slot J.C."/>
            <person name="Sakamoto Y."/>
            <person name="Steenwyk J.L."/>
            <person name="Rokas A."/>
            <person name="Carro J."/>
            <person name="Camarero S."/>
            <person name="Ferreira P."/>
            <person name="Molpeceres G."/>
            <person name="Ruiz-Duenas F.J."/>
            <person name="Serrano A."/>
            <person name="Henrissat B."/>
            <person name="Drula E."/>
            <person name="Hughes K.W."/>
            <person name="Mata J.L."/>
            <person name="Ishikawa N.K."/>
            <person name="Vargas-Isla R."/>
            <person name="Ushijima S."/>
            <person name="Smith C.A."/>
            <person name="Donoghue J."/>
            <person name="Ahrendt S."/>
            <person name="Andreopoulos W."/>
            <person name="He G."/>
            <person name="LaButti K."/>
            <person name="Lipzen A."/>
            <person name="Ng V."/>
            <person name="Riley R."/>
            <person name="Sandor L."/>
            <person name="Barry K."/>
            <person name="Martinez A.T."/>
            <person name="Xiao Y."/>
            <person name="Gibbons J.G."/>
            <person name="Terashima K."/>
            <person name="Grigoriev I.V."/>
            <person name="Hibbett D."/>
        </authorList>
    </citation>
    <scope>NUCLEOTIDE SEQUENCE</scope>
    <source>
        <strain evidence="10">Sp2 HRB7682 ss15</strain>
    </source>
</reference>
<dbReference type="GO" id="GO:0008374">
    <property type="term" value="F:O-acyltransferase activity"/>
    <property type="evidence" value="ECO:0007669"/>
    <property type="project" value="InterPro"/>
</dbReference>
<evidence type="ECO:0000313" key="11">
    <source>
        <dbReference type="Proteomes" id="UP001150238"/>
    </source>
</evidence>
<dbReference type="InterPro" id="IPR032805">
    <property type="entry name" value="Wax_synthase_dom"/>
</dbReference>
<evidence type="ECO:0000313" key="10">
    <source>
        <dbReference type="EMBL" id="KAJ4491498.1"/>
    </source>
</evidence>
<evidence type="ECO:0000256" key="2">
    <source>
        <dbReference type="ARBA" id="ARBA00005179"/>
    </source>
</evidence>
<keyword evidence="5 8" id="KW-0812">Transmembrane</keyword>
<evidence type="ECO:0000256" key="5">
    <source>
        <dbReference type="ARBA" id="ARBA00022692"/>
    </source>
</evidence>
<keyword evidence="4" id="KW-0808">Transferase</keyword>
<reference evidence="10" key="1">
    <citation type="submission" date="2022-08" db="EMBL/GenBank/DDBJ databases">
        <authorList>
            <consortium name="DOE Joint Genome Institute"/>
            <person name="Min B."/>
            <person name="Riley R."/>
            <person name="Sierra-Patev S."/>
            <person name="Naranjo-Ortiz M."/>
            <person name="Looney B."/>
            <person name="Konkel Z."/>
            <person name="Slot J.C."/>
            <person name="Sakamoto Y."/>
            <person name="Steenwyk J.L."/>
            <person name="Rokas A."/>
            <person name="Carro J."/>
            <person name="Camarero S."/>
            <person name="Ferreira P."/>
            <person name="Molpeceres G."/>
            <person name="Ruiz-Duenas F.J."/>
            <person name="Serrano A."/>
            <person name="Henrissat B."/>
            <person name="Drula E."/>
            <person name="Hughes K.W."/>
            <person name="Mata J.L."/>
            <person name="Ishikawa N.K."/>
            <person name="Vargas-Isla R."/>
            <person name="Ushijima S."/>
            <person name="Smith C.A."/>
            <person name="Ahrendt S."/>
            <person name="Andreopoulos W."/>
            <person name="He G."/>
            <person name="Labutti K."/>
            <person name="Lipzen A."/>
            <person name="Ng V."/>
            <person name="Sandor L."/>
            <person name="Barry K."/>
            <person name="Martinez A.T."/>
            <person name="Xiao Y."/>
            <person name="Gibbons J.G."/>
            <person name="Terashima K."/>
            <person name="Hibbett D.S."/>
            <person name="Grigoriev I.V."/>
        </authorList>
    </citation>
    <scope>NUCLEOTIDE SEQUENCE</scope>
    <source>
        <strain evidence="10">Sp2 HRB7682 ss15</strain>
    </source>
</reference>
<dbReference type="Proteomes" id="UP001150238">
    <property type="component" value="Unassembled WGS sequence"/>
</dbReference>
<evidence type="ECO:0000256" key="3">
    <source>
        <dbReference type="ARBA" id="ARBA00007282"/>
    </source>
</evidence>
<sequence length="444" mass="50005">MTSHGQFIQEVIRGFYDFFRLIIPEPQNRIPIALDVIPYSLSWFIPFFFLAYLARRPETYLIRLLLLPIVITTTLASAFRYCWTIPALNVYNWGQGLAAEVVIAKALEYALTPEGMLRMGESQPNQPKGKAKAKHYSNGDAQNIDADSRLLPPKHKPSYFISAFGDALNLAHEMRGSGWKFGVGTHIPKPTRPLERKEFINVTLWSFVKHFLLLDFIESIIKLFPGVGTPAGGSIFYQNLPIPQRYIVSTTIHMLTGTALLSGFHMVYDLLTIIAVYVCDDSPSSWPPVMDHPWTADSMHIFWAKRWHQLLKRTFVVYGGIPGKWIAGNIGALLGTFVASGLFHECAIYAMGQGFDPIVPAFFALQGPVLILERVWRVVTGKRVGGWIGRLWVYSMMFFFAQPMIDSWHRRGLGGGMVIPPFISPARVVLPLFVRAFNATVLAK</sequence>
<evidence type="ECO:0000256" key="6">
    <source>
        <dbReference type="ARBA" id="ARBA00022989"/>
    </source>
</evidence>
<name>A0A9W9AXK3_9AGAR</name>
<feature type="domain" description="Wax synthase" evidence="9">
    <location>
        <begin position="286"/>
        <end position="364"/>
    </location>
</feature>
<gene>
    <name evidence="10" type="ORF">C8J55DRAFT_281953</name>
</gene>
<evidence type="ECO:0000256" key="4">
    <source>
        <dbReference type="ARBA" id="ARBA00022679"/>
    </source>
</evidence>
<comment type="subcellular location">
    <subcellularLocation>
        <location evidence="1">Membrane</location>
        <topology evidence="1">Multi-pass membrane protein</topology>
    </subcellularLocation>
</comment>
<dbReference type="Pfam" id="PF13813">
    <property type="entry name" value="MBOAT_2"/>
    <property type="match status" value="1"/>
</dbReference>
<evidence type="ECO:0000256" key="8">
    <source>
        <dbReference type="SAM" id="Phobius"/>
    </source>
</evidence>
<dbReference type="GO" id="GO:0016020">
    <property type="term" value="C:membrane"/>
    <property type="evidence" value="ECO:0007669"/>
    <property type="project" value="UniProtKB-SubCell"/>
</dbReference>
<comment type="caution">
    <text evidence="10">The sequence shown here is derived from an EMBL/GenBank/DDBJ whole genome shotgun (WGS) entry which is preliminary data.</text>
</comment>
<dbReference type="PANTHER" id="PTHR31595:SF57">
    <property type="entry name" value="OS04G0481900 PROTEIN"/>
    <property type="match status" value="1"/>
</dbReference>
<proteinExistence type="inferred from homology"/>
<feature type="transmembrane region" description="Helical" evidence="8">
    <location>
        <begin position="254"/>
        <end position="278"/>
    </location>
</feature>
<feature type="transmembrane region" description="Helical" evidence="8">
    <location>
        <begin position="36"/>
        <end position="54"/>
    </location>
</feature>
<dbReference type="EMBL" id="JANVFS010000006">
    <property type="protein sequence ID" value="KAJ4491498.1"/>
    <property type="molecule type" value="Genomic_DNA"/>
</dbReference>
<feature type="transmembrane region" description="Helical" evidence="8">
    <location>
        <begin position="384"/>
        <end position="401"/>
    </location>
</feature>
<comment type="pathway">
    <text evidence="2">Secondary metabolite biosynthesis.</text>
</comment>
<dbReference type="PANTHER" id="PTHR31595">
    <property type="entry name" value="LONG-CHAIN-ALCOHOL O-FATTY-ACYLTRANSFERASE 3-RELATED"/>
    <property type="match status" value="1"/>
</dbReference>
<dbReference type="AlphaFoldDB" id="A0A9W9AXK3"/>
<evidence type="ECO:0000256" key="7">
    <source>
        <dbReference type="ARBA" id="ARBA00023136"/>
    </source>
</evidence>
<comment type="similarity">
    <text evidence="3">Belongs to the wax synthase family.</text>
</comment>
<keyword evidence="6 8" id="KW-1133">Transmembrane helix</keyword>
<dbReference type="GO" id="GO:0006629">
    <property type="term" value="P:lipid metabolic process"/>
    <property type="evidence" value="ECO:0007669"/>
    <property type="project" value="InterPro"/>
</dbReference>